<dbReference type="Pfam" id="PF00445">
    <property type="entry name" value="Ribonuclease_T2"/>
    <property type="match status" value="2"/>
</dbReference>
<dbReference type="InterPro" id="IPR001568">
    <property type="entry name" value="RNase_T2-like"/>
</dbReference>
<organism evidence="4 5">
    <name type="scientific">Tricholomella constricta</name>
    <dbReference type="NCBI Taxonomy" id="117010"/>
    <lineage>
        <taxon>Eukaryota</taxon>
        <taxon>Fungi</taxon>
        <taxon>Dikarya</taxon>
        <taxon>Basidiomycota</taxon>
        <taxon>Agaricomycotina</taxon>
        <taxon>Agaricomycetes</taxon>
        <taxon>Agaricomycetidae</taxon>
        <taxon>Agaricales</taxon>
        <taxon>Tricholomatineae</taxon>
        <taxon>Lyophyllaceae</taxon>
        <taxon>Tricholomella</taxon>
    </lineage>
</organism>
<dbReference type="EMBL" id="JAACJP010000004">
    <property type="protein sequence ID" value="KAF5385398.1"/>
    <property type="molecule type" value="Genomic_DNA"/>
</dbReference>
<comment type="caution">
    <text evidence="4">The sequence shown here is derived from an EMBL/GenBank/DDBJ whole genome shotgun (WGS) entry which is preliminary data.</text>
</comment>
<dbReference type="Proteomes" id="UP000565441">
    <property type="component" value="Unassembled WGS sequence"/>
</dbReference>
<comment type="similarity">
    <text evidence="1 2">Belongs to the RNase T2 family.</text>
</comment>
<keyword evidence="3" id="KW-0732">Signal</keyword>
<dbReference type="InterPro" id="IPR036430">
    <property type="entry name" value="RNase_T2-like_sf"/>
</dbReference>
<dbReference type="PANTHER" id="PTHR11240">
    <property type="entry name" value="RIBONUCLEASE T2"/>
    <property type="match status" value="1"/>
</dbReference>
<proteinExistence type="inferred from homology"/>
<evidence type="ECO:0000256" key="3">
    <source>
        <dbReference type="SAM" id="SignalP"/>
    </source>
</evidence>
<dbReference type="SUPFAM" id="SSF55895">
    <property type="entry name" value="Ribonuclease Rh-like"/>
    <property type="match status" value="1"/>
</dbReference>
<dbReference type="InterPro" id="IPR018188">
    <property type="entry name" value="RNase_T2_His_AS_1"/>
</dbReference>
<dbReference type="AlphaFoldDB" id="A0A8H5HL66"/>
<evidence type="ECO:0000256" key="2">
    <source>
        <dbReference type="RuleBase" id="RU004328"/>
    </source>
</evidence>
<dbReference type="GO" id="GO:0005576">
    <property type="term" value="C:extracellular region"/>
    <property type="evidence" value="ECO:0007669"/>
    <property type="project" value="TreeGrafter"/>
</dbReference>
<feature type="chain" id="PRO_5034137510" evidence="3">
    <location>
        <begin position="18"/>
        <end position="237"/>
    </location>
</feature>
<feature type="signal peptide" evidence="3">
    <location>
        <begin position="1"/>
        <end position="17"/>
    </location>
</feature>
<evidence type="ECO:0000313" key="5">
    <source>
        <dbReference type="Proteomes" id="UP000565441"/>
    </source>
</evidence>
<reference evidence="4 5" key="1">
    <citation type="journal article" date="2020" name="ISME J.">
        <title>Uncovering the hidden diversity of litter-decomposition mechanisms in mushroom-forming fungi.</title>
        <authorList>
            <person name="Floudas D."/>
            <person name="Bentzer J."/>
            <person name="Ahren D."/>
            <person name="Johansson T."/>
            <person name="Persson P."/>
            <person name="Tunlid A."/>
        </authorList>
    </citation>
    <scope>NUCLEOTIDE SEQUENCE [LARGE SCALE GENOMIC DNA]</scope>
    <source>
        <strain evidence="4 5">CBS 661.87</strain>
    </source>
</reference>
<accession>A0A8H5HL66</accession>
<dbReference type="PROSITE" id="PS00530">
    <property type="entry name" value="RNASE_T2_1"/>
    <property type="match status" value="1"/>
</dbReference>
<gene>
    <name evidence="4" type="ORF">D9615_001247</name>
</gene>
<dbReference type="PANTHER" id="PTHR11240:SF79">
    <property type="entry name" value="RIBONUCLEASE T2"/>
    <property type="match status" value="1"/>
</dbReference>
<name>A0A8H5HL66_9AGAR</name>
<dbReference type="OrthoDB" id="435754at2759"/>
<dbReference type="GO" id="GO:0033897">
    <property type="term" value="F:ribonuclease T2 activity"/>
    <property type="evidence" value="ECO:0007669"/>
    <property type="project" value="InterPro"/>
</dbReference>
<keyword evidence="5" id="KW-1185">Reference proteome</keyword>
<dbReference type="Gene3D" id="3.90.730.10">
    <property type="entry name" value="Ribonuclease T2-like"/>
    <property type="match status" value="2"/>
</dbReference>
<dbReference type="GO" id="GO:0003723">
    <property type="term" value="F:RNA binding"/>
    <property type="evidence" value="ECO:0007669"/>
    <property type="project" value="InterPro"/>
</dbReference>
<evidence type="ECO:0000256" key="1">
    <source>
        <dbReference type="ARBA" id="ARBA00007469"/>
    </source>
</evidence>
<sequence>MLSVAFVAAAFAGHTYASPFTSVASTLDLVPRALSSGCSTTGTQSCKNTTAVSNLCCFEAPGGLLLQTQFWDTDPSTGPSDSWTIHGLWPDRCDLTFDSSCDPARAYTGMSSILTANGASDTLAYMQKYWVDINGQNEQFWERILMVQQSTLEVDCLPSGSARGAESLPTYTWLASAGITPSSTATYTLAALTSALKTASGGFTPALDCQSGSLNAISWYFNLKGSAIDGVFVPLSK</sequence>
<protein>
    <submittedName>
        <fullName evidence="4">Uncharacterized protein</fullName>
    </submittedName>
</protein>
<evidence type="ECO:0000313" key="4">
    <source>
        <dbReference type="EMBL" id="KAF5385398.1"/>
    </source>
</evidence>
<dbReference type="GO" id="GO:0006401">
    <property type="term" value="P:RNA catabolic process"/>
    <property type="evidence" value="ECO:0007669"/>
    <property type="project" value="TreeGrafter"/>
</dbReference>